<feature type="chain" id="PRO_5045216315" evidence="4">
    <location>
        <begin position="31"/>
        <end position="362"/>
    </location>
</feature>
<evidence type="ECO:0000256" key="3">
    <source>
        <dbReference type="ARBA" id="ARBA00022729"/>
    </source>
</evidence>
<dbReference type="CDD" id="cd01536">
    <property type="entry name" value="PBP1_ABC_sugar_binding-like"/>
    <property type="match status" value="1"/>
</dbReference>
<sequence length="362" mass="37583">MREENVGIVARRRVRVATLMAVGLSAVAFGACGSSDDEASTGTAAQGSTSSGSAEASAAALEGKRIAVVSCAGAQNPWCGAFNEDLTHGLEEGGARVTVLEDPQDPAVRAQHFNQALSLRPDLIVFTALDSDSSVPLFRRAEAAGIPVVNYNQRLEGEAAELVTASVIWSDEELGQALARNLVGGLEAAGYREANLLGITGTASLPQTRDLVRGFESVMARYPQYRTISIEDSNYDPNRAAELASQIFAQARARGGIQGVWANVDYIAAAAAGAAEQAGLRPGTRSGDLVVAAGACASAGVNAIRAGTQVGTGTKTPRQTAEAVTETVDRVLAGEDVEKVTVLAPDQVTADNLDEFVELCSY</sequence>
<reference evidence="7" key="1">
    <citation type="submission" date="2023-07" db="EMBL/GenBank/DDBJ databases">
        <title>Conexibacter stalactiti sp. nov., isolated from stalactites in a lava cave and emended description of the genus Conexibacter.</title>
        <authorList>
            <person name="Lee S.D."/>
        </authorList>
    </citation>
    <scope>NUCLEOTIDE SEQUENCE [LARGE SCALE GENOMIC DNA]</scope>
    <source>
        <strain evidence="7">KCTC 39840</strain>
    </source>
</reference>
<evidence type="ECO:0000313" key="7">
    <source>
        <dbReference type="Proteomes" id="UP001284601"/>
    </source>
</evidence>
<dbReference type="RefSeq" id="WP_318595702.1">
    <property type="nucleotide sequence ID" value="NZ_JAWSTH010000005.1"/>
</dbReference>
<reference evidence="6 7" key="2">
    <citation type="submission" date="2023-10" db="EMBL/GenBank/DDBJ databases">
        <authorList>
            <person name="Han X.F."/>
        </authorList>
    </citation>
    <scope>NUCLEOTIDE SEQUENCE [LARGE SCALE GENOMIC DNA]</scope>
    <source>
        <strain evidence="6 7">KCTC 39840</strain>
    </source>
</reference>
<keyword evidence="3 4" id="KW-0732">Signal</keyword>
<dbReference type="InterPro" id="IPR028082">
    <property type="entry name" value="Peripla_BP_I"/>
</dbReference>
<comment type="subcellular location">
    <subcellularLocation>
        <location evidence="1">Cell envelope</location>
    </subcellularLocation>
</comment>
<dbReference type="PANTHER" id="PTHR46847:SF1">
    <property type="entry name" value="D-ALLOSE-BINDING PERIPLASMIC PROTEIN-RELATED"/>
    <property type="match status" value="1"/>
</dbReference>
<dbReference type="PROSITE" id="PS51257">
    <property type="entry name" value="PROKAR_LIPOPROTEIN"/>
    <property type="match status" value="1"/>
</dbReference>
<evidence type="ECO:0000313" key="6">
    <source>
        <dbReference type="EMBL" id="MDW5593441.1"/>
    </source>
</evidence>
<comment type="caution">
    <text evidence="6">The sequence shown here is derived from an EMBL/GenBank/DDBJ whole genome shotgun (WGS) entry which is preliminary data.</text>
</comment>
<dbReference type="InterPro" id="IPR025997">
    <property type="entry name" value="SBP_2_dom"/>
</dbReference>
<feature type="signal peptide" evidence="4">
    <location>
        <begin position="1"/>
        <end position="30"/>
    </location>
</feature>
<keyword evidence="7" id="KW-1185">Reference proteome</keyword>
<organism evidence="6 7">
    <name type="scientific">Conexibacter stalactiti</name>
    <dbReference type="NCBI Taxonomy" id="1940611"/>
    <lineage>
        <taxon>Bacteria</taxon>
        <taxon>Bacillati</taxon>
        <taxon>Actinomycetota</taxon>
        <taxon>Thermoleophilia</taxon>
        <taxon>Solirubrobacterales</taxon>
        <taxon>Conexibacteraceae</taxon>
        <taxon>Conexibacter</taxon>
    </lineage>
</organism>
<evidence type="ECO:0000256" key="1">
    <source>
        <dbReference type="ARBA" id="ARBA00004196"/>
    </source>
</evidence>
<gene>
    <name evidence="6" type="ORF">R7226_03775</name>
</gene>
<proteinExistence type="inferred from homology"/>
<evidence type="ECO:0000259" key="5">
    <source>
        <dbReference type="Pfam" id="PF13407"/>
    </source>
</evidence>
<evidence type="ECO:0000256" key="4">
    <source>
        <dbReference type="SAM" id="SignalP"/>
    </source>
</evidence>
<dbReference type="Pfam" id="PF13407">
    <property type="entry name" value="Peripla_BP_4"/>
    <property type="match status" value="1"/>
</dbReference>
<comment type="similarity">
    <text evidence="2">Belongs to the bacterial solute-binding protein 2 family.</text>
</comment>
<dbReference type="SUPFAM" id="SSF53822">
    <property type="entry name" value="Periplasmic binding protein-like I"/>
    <property type="match status" value="1"/>
</dbReference>
<name>A0ABU4HJF9_9ACTN</name>
<dbReference type="PANTHER" id="PTHR46847">
    <property type="entry name" value="D-ALLOSE-BINDING PERIPLASMIC PROTEIN-RELATED"/>
    <property type="match status" value="1"/>
</dbReference>
<feature type="domain" description="Periplasmic binding protein" evidence="5">
    <location>
        <begin position="69"/>
        <end position="335"/>
    </location>
</feature>
<dbReference type="EMBL" id="JAWSTH010000005">
    <property type="protein sequence ID" value="MDW5593441.1"/>
    <property type="molecule type" value="Genomic_DNA"/>
</dbReference>
<dbReference type="Proteomes" id="UP001284601">
    <property type="component" value="Unassembled WGS sequence"/>
</dbReference>
<accession>A0ABU4HJF9</accession>
<evidence type="ECO:0000256" key="2">
    <source>
        <dbReference type="ARBA" id="ARBA00007639"/>
    </source>
</evidence>
<dbReference type="Gene3D" id="3.40.50.2300">
    <property type="match status" value="2"/>
</dbReference>
<protein>
    <submittedName>
        <fullName evidence="6">Sugar ABC transporter substrate-binding protein</fullName>
    </submittedName>
</protein>